<comment type="caution">
    <text evidence="1">The sequence shown here is derived from an EMBL/GenBank/DDBJ whole genome shotgun (WGS) entry which is preliminary data.</text>
</comment>
<dbReference type="EMBL" id="JARQWQ010000080">
    <property type="protein sequence ID" value="KAK2553078.1"/>
    <property type="molecule type" value="Genomic_DNA"/>
</dbReference>
<dbReference type="AlphaFoldDB" id="A0AAD9Q1S1"/>
<keyword evidence="2" id="KW-1185">Reference proteome</keyword>
<proteinExistence type="predicted"/>
<accession>A0AAD9Q1S1</accession>
<name>A0AAD9Q1S1_ACRCE</name>
<reference evidence="1" key="2">
    <citation type="journal article" date="2023" name="Science">
        <title>Genomic signatures of disease resistance in endangered staghorn corals.</title>
        <authorList>
            <person name="Vollmer S.V."/>
            <person name="Selwyn J.D."/>
            <person name="Despard B.A."/>
            <person name="Roesel C.L."/>
        </authorList>
    </citation>
    <scope>NUCLEOTIDE SEQUENCE</scope>
    <source>
        <strain evidence="1">K2</strain>
    </source>
</reference>
<sequence>MQDCSLTQIEDQATKKAYSQKKPLQQAEMQSYIKEEHRELTQFSRAMLKLVSNRNLQSPQGQLHLHMSGSWSDCGSRNVYVTREIVFLGIVDLGRIHFYQDN</sequence>
<organism evidence="1 2">
    <name type="scientific">Acropora cervicornis</name>
    <name type="common">Staghorn coral</name>
    <dbReference type="NCBI Taxonomy" id="6130"/>
    <lineage>
        <taxon>Eukaryota</taxon>
        <taxon>Metazoa</taxon>
        <taxon>Cnidaria</taxon>
        <taxon>Anthozoa</taxon>
        <taxon>Hexacorallia</taxon>
        <taxon>Scleractinia</taxon>
        <taxon>Astrocoeniina</taxon>
        <taxon>Acroporidae</taxon>
        <taxon>Acropora</taxon>
    </lineage>
</organism>
<protein>
    <submittedName>
        <fullName evidence="1">Uncharacterized protein</fullName>
    </submittedName>
</protein>
<dbReference type="Proteomes" id="UP001249851">
    <property type="component" value="Unassembled WGS sequence"/>
</dbReference>
<reference evidence="1" key="1">
    <citation type="journal article" date="2023" name="G3 (Bethesda)">
        <title>Whole genome assembly and annotation of the endangered Caribbean coral Acropora cervicornis.</title>
        <authorList>
            <person name="Selwyn J.D."/>
            <person name="Vollmer S.V."/>
        </authorList>
    </citation>
    <scope>NUCLEOTIDE SEQUENCE</scope>
    <source>
        <strain evidence="1">K2</strain>
    </source>
</reference>
<evidence type="ECO:0000313" key="2">
    <source>
        <dbReference type="Proteomes" id="UP001249851"/>
    </source>
</evidence>
<gene>
    <name evidence="1" type="ORF">P5673_025526</name>
</gene>
<evidence type="ECO:0000313" key="1">
    <source>
        <dbReference type="EMBL" id="KAK2553078.1"/>
    </source>
</evidence>